<evidence type="ECO:0000256" key="1">
    <source>
        <dbReference type="SAM" id="MobiDB-lite"/>
    </source>
</evidence>
<proteinExistence type="predicted"/>
<feature type="region of interest" description="Disordered" evidence="1">
    <location>
        <begin position="142"/>
        <end position="196"/>
    </location>
</feature>
<feature type="region of interest" description="Disordered" evidence="1">
    <location>
        <begin position="58"/>
        <end position="86"/>
    </location>
</feature>
<sequence>MIRGGGVVIAVVALGLVAVVSGQKSFADTRFDLNPDLPFEDISPAFSKDDTPKQIVKAEEKKKNPAPTQRVPISTPATTPPSPTPPALPTFHTLPAVTLPPSSPLPTFTFPPMPTMAPFSFATFPPHPTFAPHVPPTFPPIQQPQIPQAPQVPQIPQAPQVPQIPQAPQAPQFPQAPQAPQAPLQQIPQAPQPPQSPVFYQPQIATPAPFVNAVPSVRAPQPQAPLVAPAPAQAVQTQQFIPQPPPQQFVTPIAAPAPQPNGFIPAYGSKSIQLVAANQFRDRADLWFKDSFDFSTCSKNIAKVSETFLKKFPRNVLKGGKETVLADLLSSRLKECVRKQKANEWSEIDQKIATLNLPASEEKECRSGLIQEQISCYNVQSFSCQFVQPRYVFRLVPTRIIVQEARLAEDGAEKCRKVVRTLKKQKQIN</sequence>
<accession>A0A7E4W682</accession>
<feature type="compositionally biased region" description="Low complexity" evidence="1">
    <location>
        <begin position="143"/>
        <end position="189"/>
    </location>
</feature>
<dbReference type="AlphaFoldDB" id="A0A7E4W682"/>
<evidence type="ECO:0000313" key="3">
    <source>
        <dbReference type="Proteomes" id="UP000492821"/>
    </source>
</evidence>
<reference evidence="3" key="1">
    <citation type="journal article" date="2013" name="Genetics">
        <title>The draft genome and transcriptome of Panagrellus redivivus are shaped by the harsh demands of a free-living lifestyle.</title>
        <authorList>
            <person name="Srinivasan J."/>
            <person name="Dillman A.R."/>
            <person name="Macchietto M.G."/>
            <person name="Heikkinen L."/>
            <person name="Lakso M."/>
            <person name="Fracchia K.M."/>
            <person name="Antoshechkin I."/>
            <person name="Mortazavi A."/>
            <person name="Wong G."/>
            <person name="Sternberg P.W."/>
        </authorList>
    </citation>
    <scope>NUCLEOTIDE SEQUENCE [LARGE SCALE GENOMIC DNA]</scope>
    <source>
        <strain evidence="3">MT8872</strain>
    </source>
</reference>
<feature type="signal peptide" evidence="2">
    <location>
        <begin position="1"/>
        <end position="22"/>
    </location>
</feature>
<evidence type="ECO:0000256" key="2">
    <source>
        <dbReference type="SAM" id="SignalP"/>
    </source>
</evidence>
<keyword evidence="2" id="KW-0732">Signal</keyword>
<feature type="chain" id="PRO_5028986279" evidence="2">
    <location>
        <begin position="23"/>
        <end position="429"/>
    </location>
</feature>
<name>A0A7E4W682_PANRE</name>
<reference evidence="4" key="2">
    <citation type="submission" date="2020-10" db="UniProtKB">
        <authorList>
            <consortium name="WormBaseParasite"/>
        </authorList>
    </citation>
    <scope>IDENTIFICATION</scope>
</reference>
<organism evidence="3 4">
    <name type="scientific">Panagrellus redivivus</name>
    <name type="common">Microworm</name>
    <dbReference type="NCBI Taxonomy" id="6233"/>
    <lineage>
        <taxon>Eukaryota</taxon>
        <taxon>Metazoa</taxon>
        <taxon>Ecdysozoa</taxon>
        <taxon>Nematoda</taxon>
        <taxon>Chromadorea</taxon>
        <taxon>Rhabditida</taxon>
        <taxon>Tylenchina</taxon>
        <taxon>Panagrolaimomorpha</taxon>
        <taxon>Panagrolaimoidea</taxon>
        <taxon>Panagrolaimidae</taxon>
        <taxon>Panagrellus</taxon>
    </lineage>
</organism>
<keyword evidence="3" id="KW-1185">Reference proteome</keyword>
<protein>
    <submittedName>
        <fullName evidence="4">IgA FC receptor</fullName>
    </submittedName>
</protein>
<dbReference type="Proteomes" id="UP000492821">
    <property type="component" value="Unassembled WGS sequence"/>
</dbReference>
<dbReference type="WBParaSite" id="Pan_g7493.t1">
    <property type="protein sequence ID" value="Pan_g7493.t1"/>
    <property type="gene ID" value="Pan_g7493"/>
</dbReference>
<evidence type="ECO:0000313" key="4">
    <source>
        <dbReference type="WBParaSite" id="Pan_g7493.t1"/>
    </source>
</evidence>